<reference evidence="5 6" key="1">
    <citation type="submission" date="2016-10" db="EMBL/GenBank/DDBJ databases">
        <authorList>
            <person name="Varghese N."/>
            <person name="Submissions S."/>
        </authorList>
    </citation>
    <scope>NUCLEOTIDE SEQUENCE [LARGE SCALE GENOMIC DNA]</scope>
    <source>
        <strain evidence="5 6">DSM 18839</strain>
    </source>
</reference>
<proteinExistence type="predicted"/>
<gene>
    <name evidence="5" type="ORF">SAMN05660686_00576</name>
</gene>
<feature type="domain" description="GGDEF" evidence="4">
    <location>
        <begin position="195"/>
        <end position="328"/>
    </location>
</feature>
<dbReference type="CDD" id="cd01948">
    <property type="entry name" value="EAL"/>
    <property type="match status" value="1"/>
</dbReference>
<dbReference type="InterPro" id="IPR035919">
    <property type="entry name" value="EAL_sf"/>
</dbReference>
<evidence type="ECO:0000313" key="6">
    <source>
        <dbReference type="Proteomes" id="UP000198615"/>
    </source>
</evidence>
<dbReference type="PANTHER" id="PTHR44757:SF2">
    <property type="entry name" value="BIOFILM ARCHITECTURE MAINTENANCE PROTEIN MBAA"/>
    <property type="match status" value="1"/>
</dbReference>
<dbReference type="EMBL" id="FNBW01000001">
    <property type="protein sequence ID" value="SDF17677.1"/>
    <property type="molecule type" value="Genomic_DNA"/>
</dbReference>
<dbReference type="SMART" id="SM00267">
    <property type="entry name" value="GGDEF"/>
    <property type="match status" value="1"/>
</dbReference>
<dbReference type="SUPFAM" id="SSF141868">
    <property type="entry name" value="EAL domain-like"/>
    <property type="match status" value="1"/>
</dbReference>
<protein>
    <submittedName>
        <fullName evidence="5">PAS domain S-box-containing protein</fullName>
    </submittedName>
</protein>
<dbReference type="SUPFAM" id="SSF55785">
    <property type="entry name" value="PYP-like sensor domain (PAS domain)"/>
    <property type="match status" value="1"/>
</dbReference>
<dbReference type="PROSITE" id="PS50887">
    <property type="entry name" value="GGDEF"/>
    <property type="match status" value="1"/>
</dbReference>
<name>A0A8G2F1J6_9PROT</name>
<dbReference type="SMART" id="SM00052">
    <property type="entry name" value="EAL"/>
    <property type="match status" value="1"/>
</dbReference>
<dbReference type="AlphaFoldDB" id="A0A8G2F1J6"/>
<dbReference type="PROSITE" id="PS50883">
    <property type="entry name" value="EAL"/>
    <property type="match status" value="1"/>
</dbReference>
<dbReference type="Pfam" id="PF13426">
    <property type="entry name" value="PAS_9"/>
    <property type="match status" value="1"/>
</dbReference>
<dbReference type="Gene3D" id="3.30.70.270">
    <property type="match status" value="1"/>
</dbReference>
<dbReference type="Gene3D" id="3.20.20.450">
    <property type="entry name" value="EAL domain"/>
    <property type="match status" value="1"/>
</dbReference>
<dbReference type="CDD" id="cd00130">
    <property type="entry name" value="PAS"/>
    <property type="match status" value="1"/>
</dbReference>
<feature type="region of interest" description="Disordered" evidence="1">
    <location>
        <begin position="1"/>
        <end position="21"/>
    </location>
</feature>
<sequence length="590" mass="65445">MRMTSEGSKGNGGPQRPTRLSAVEDKLSRALETIEAQRRQLSTVFNAVNDAIVVVDERGIIETVNDATCKMFGRPSFELVHHSVNKLMPESVAINHDHYLRDSRPHSKPSFGLPRTLAALHANGRQFPVSITLSEIPRSVDEPRRFVATIRDMTHERAREDQIRFLAFHDDATKLPNRHGILSYLESYFAAPIPPPMLFVHISLNNTSQLTACFGIEEFEQLVVAFSQRLKRVFGTAVLIGRGFGNTFHVVMPIEESESLQAKLVSVVAEPIEIQDIAVVVDVCAGTVSLPDQAADPRQAMHRAAAALMEVKSTTPKPGLPRMHAYMPSIINEMSRRTRLVHNINRAIEDREFSVYLQPKVDITDGSWVGAEALARWTQPDGSMISPGEFIPLAEQAGLVTALNRHMLSQTLRSLADSDWSRTAPLAVNISAQDLSSQNFDEVIARLLEETGVPASALELELTERDMARGSDAIRATIDRIREQGVTIAMDDFGTGYSSLAALVDLPVDILKIDRQFLRRIEDRESDRRLLKTLVTLVQDLGRTIVVEGVETEGQAAFLQQMGVRFAQGFLYARPAPAIAVLNDPSRPRK</sequence>
<dbReference type="InterPro" id="IPR029787">
    <property type="entry name" value="Nucleotide_cyclase"/>
</dbReference>
<accession>A0A8G2F1J6</accession>
<evidence type="ECO:0000313" key="5">
    <source>
        <dbReference type="EMBL" id="SDF17677.1"/>
    </source>
</evidence>
<dbReference type="PROSITE" id="PS50112">
    <property type="entry name" value="PAS"/>
    <property type="match status" value="1"/>
</dbReference>
<dbReference type="OrthoDB" id="7251575at2"/>
<dbReference type="SMART" id="SM00091">
    <property type="entry name" value="PAS"/>
    <property type="match status" value="1"/>
</dbReference>
<dbReference type="InterPro" id="IPR052155">
    <property type="entry name" value="Biofilm_reg_signaling"/>
</dbReference>
<dbReference type="Pfam" id="PF00563">
    <property type="entry name" value="EAL"/>
    <property type="match status" value="1"/>
</dbReference>
<dbReference type="RefSeq" id="WP_093147993.1">
    <property type="nucleotide sequence ID" value="NZ_FNBW01000001.1"/>
</dbReference>
<dbReference type="Gene3D" id="3.30.450.20">
    <property type="entry name" value="PAS domain"/>
    <property type="match status" value="1"/>
</dbReference>
<dbReference type="InterPro" id="IPR000014">
    <property type="entry name" value="PAS"/>
</dbReference>
<dbReference type="InterPro" id="IPR001633">
    <property type="entry name" value="EAL_dom"/>
</dbReference>
<feature type="domain" description="EAL" evidence="3">
    <location>
        <begin position="337"/>
        <end position="589"/>
    </location>
</feature>
<comment type="caution">
    <text evidence="5">The sequence shown here is derived from an EMBL/GenBank/DDBJ whole genome shotgun (WGS) entry which is preliminary data.</text>
</comment>
<dbReference type="InterPro" id="IPR043128">
    <property type="entry name" value="Rev_trsase/Diguanyl_cyclase"/>
</dbReference>
<evidence type="ECO:0000259" key="3">
    <source>
        <dbReference type="PROSITE" id="PS50883"/>
    </source>
</evidence>
<evidence type="ECO:0000259" key="2">
    <source>
        <dbReference type="PROSITE" id="PS50112"/>
    </source>
</evidence>
<dbReference type="InterPro" id="IPR000160">
    <property type="entry name" value="GGDEF_dom"/>
</dbReference>
<dbReference type="PANTHER" id="PTHR44757">
    <property type="entry name" value="DIGUANYLATE CYCLASE DGCP"/>
    <property type="match status" value="1"/>
</dbReference>
<evidence type="ECO:0000259" key="4">
    <source>
        <dbReference type="PROSITE" id="PS50887"/>
    </source>
</evidence>
<feature type="domain" description="PAS" evidence="2">
    <location>
        <begin position="37"/>
        <end position="91"/>
    </location>
</feature>
<organism evidence="5 6">
    <name type="scientific">Thalassobaculum litoreum DSM 18839</name>
    <dbReference type="NCBI Taxonomy" id="1123362"/>
    <lineage>
        <taxon>Bacteria</taxon>
        <taxon>Pseudomonadati</taxon>
        <taxon>Pseudomonadota</taxon>
        <taxon>Alphaproteobacteria</taxon>
        <taxon>Rhodospirillales</taxon>
        <taxon>Thalassobaculaceae</taxon>
        <taxon>Thalassobaculum</taxon>
    </lineage>
</organism>
<dbReference type="Pfam" id="PF00990">
    <property type="entry name" value="GGDEF"/>
    <property type="match status" value="1"/>
</dbReference>
<evidence type="ECO:0000256" key="1">
    <source>
        <dbReference type="SAM" id="MobiDB-lite"/>
    </source>
</evidence>
<dbReference type="SUPFAM" id="SSF55073">
    <property type="entry name" value="Nucleotide cyclase"/>
    <property type="match status" value="1"/>
</dbReference>
<dbReference type="Proteomes" id="UP000198615">
    <property type="component" value="Unassembled WGS sequence"/>
</dbReference>
<keyword evidence="6" id="KW-1185">Reference proteome</keyword>
<dbReference type="InterPro" id="IPR035965">
    <property type="entry name" value="PAS-like_dom_sf"/>
</dbReference>
<dbReference type="NCBIfam" id="TIGR00229">
    <property type="entry name" value="sensory_box"/>
    <property type="match status" value="1"/>
</dbReference>